<feature type="domain" description="Luciferase-like" evidence="2">
    <location>
        <begin position="8"/>
        <end position="298"/>
    </location>
</feature>
<dbReference type="PANTHER" id="PTHR43244">
    <property type="match status" value="1"/>
</dbReference>
<evidence type="ECO:0000256" key="1">
    <source>
        <dbReference type="ARBA" id="ARBA00023002"/>
    </source>
</evidence>
<dbReference type="SUPFAM" id="SSF51679">
    <property type="entry name" value="Bacterial luciferase-like"/>
    <property type="match status" value="1"/>
</dbReference>
<dbReference type="Gene3D" id="3.20.20.30">
    <property type="entry name" value="Luciferase-like domain"/>
    <property type="match status" value="1"/>
</dbReference>
<dbReference type="EMBL" id="CP045810">
    <property type="protein sequence ID" value="QHN38337.1"/>
    <property type="molecule type" value="Genomic_DNA"/>
</dbReference>
<dbReference type="NCBIfam" id="TIGR03557">
    <property type="entry name" value="F420_G6P_family"/>
    <property type="match status" value="1"/>
</dbReference>
<gene>
    <name evidence="3" type="ORF">GII30_03325</name>
</gene>
<reference evidence="3" key="1">
    <citation type="journal article" date="2021" name="Nat. Microbiol.">
        <title>Cocultivation of an ultrasmall environmental parasitic bacterium with lytic ability against bacteria associated with wastewater foams.</title>
        <authorList>
            <person name="Batinovic S."/>
            <person name="Rose J.J.A."/>
            <person name="Ratcliffe J."/>
            <person name="Seviour R.J."/>
            <person name="Petrovski S."/>
        </authorList>
    </citation>
    <scope>NUCLEOTIDE SEQUENCE</scope>
    <source>
        <strain evidence="3">CON44</strain>
    </source>
</reference>
<dbReference type="AlphaFoldDB" id="A0A857MFP0"/>
<dbReference type="PANTHER" id="PTHR43244:SF1">
    <property type="entry name" value="5,10-METHYLENETETRAHYDROMETHANOPTERIN REDUCTASE"/>
    <property type="match status" value="1"/>
</dbReference>
<dbReference type="GO" id="GO:0016705">
    <property type="term" value="F:oxidoreductase activity, acting on paired donors, with incorporation or reduction of molecular oxygen"/>
    <property type="evidence" value="ECO:0007669"/>
    <property type="project" value="InterPro"/>
</dbReference>
<dbReference type="InterPro" id="IPR036661">
    <property type="entry name" value="Luciferase-like_sf"/>
</dbReference>
<evidence type="ECO:0000313" key="3">
    <source>
        <dbReference type="EMBL" id="QHN38337.1"/>
    </source>
</evidence>
<accession>A0A857MFP0</accession>
<dbReference type="RefSeq" id="WP_005191702.1">
    <property type="nucleotide sequence ID" value="NZ_CP045804.1"/>
</dbReference>
<dbReference type="InterPro" id="IPR019945">
    <property type="entry name" value="F420_G6P_DH-rel"/>
</dbReference>
<protein>
    <submittedName>
        <fullName evidence="3">TIGR03557 family F420-dependent LLM class oxidoreductase</fullName>
        <ecNumber evidence="3">1.-.-.-</ecNumber>
    </submittedName>
</protein>
<dbReference type="EC" id="1.-.-.-" evidence="3"/>
<proteinExistence type="predicted"/>
<keyword evidence="1 3" id="KW-0560">Oxidoreductase</keyword>
<dbReference type="InterPro" id="IPR050564">
    <property type="entry name" value="F420-G6PD/mer"/>
</dbReference>
<dbReference type="Pfam" id="PF00296">
    <property type="entry name" value="Bac_luciferase"/>
    <property type="match status" value="1"/>
</dbReference>
<dbReference type="InterPro" id="IPR011251">
    <property type="entry name" value="Luciferase-like_dom"/>
</dbReference>
<name>A0A857MFP0_9ACTN</name>
<sequence length="330" mass="35689">MSTQFGYTMMTEQAGPTQLVDDVVAAESVGFDFAVCSDHYFPWLDAQGHAPYAWSVLGAAAYATERIGLMSYVTCPTTRYHPVVVAQKAATVQLLADGRFALGLGSGENLNEHVAGRGWPSVRTRQDKLAEAIAIIRSLHSGETVTVHGRHFDVDNARLWDLPESGGVPIGAAVSGDWGIAAFGPLADHMIATEPRPELVDSWNSHPRTTRIGDDARAIGQIPICWDRDRDDAIARAHEQFRWFGLGWPVNSELPSPRAFGSATRSVTPDDIAQSVACGPDLDRIVESVSAYWKAGFTDIALVQIGGRNQQQFLNEVAPALLGKLRSAAP</sequence>
<evidence type="ECO:0000259" key="2">
    <source>
        <dbReference type="Pfam" id="PF00296"/>
    </source>
</evidence>
<organism evidence="3">
    <name type="scientific">Gordonia amarae</name>
    <dbReference type="NCBI Taxonomy" id="36821"/>
    <lineage>
        <taxon>Bacteria</taxon>
        <taxon>Bacillati</taxon>
        <taxon>Actinomycetota</taxon>
        <taxon>Actinomycetes</taxon>
        <taxon>Mycobacteriales</taxon>
        <taxon>Gordoniaceae</taxon>
        <taxon>Gordonia</taxon>
    </lineage>
</organism>